<dbReference type="PATRIC" id="fig|768671.3.peg.1312"/>
<reference evidence="2 3" key="1">
    <citation type="submission" date="2011-06" db="EMBL/GenBank/DDBJ databases">
        <title>The draft genome of Thiocapsa marina 5811.</title>
        <authorList>
            <consortium name="US DOE Joint Genome Institute (JGI-PGF)"/>
            <person name="Lucas S."/>
            <person name="Han J."/>
            <person name="Cheng J.-F."/>
            <person name="Goodwin L."/>
            <person name="Pitluck S."/>
            <person name="Peters L."/>
            <person name="Land M.L."/>
            <person name="Hauser L."/>
            <person name="Vogl K."/>
            <person name="Liu Z."/>
            <person name="Imhoff J."/>
            <person name="Thiel V."/>
            <person name="Frigaard N.-U."/>
            <person name="Bryant D."/>
            <person name="Woyke T.J."/>
        </authorList>
    </citation>
    <scope>NUCLEOTIDE SEQUENCE [LARGE SCALE GENOMIC DNA]</scope>
    <source>
        <strain evidence="2 3">5811</strain>
    </source>
</reference>
<accession>F9U800</accession>
<feature type="region of interest" description="Disordered" evidence="1">
    <location>
        <begin position="368"/>
        <end position="388"/>
    </location>
</feature>
<sequence>MSHLFLAVTAHGYGHLAQAAPVVHELARRFPGLRITLQSDINPGLARSRLPPGFTQIQEGTDIGLLMDGPLGTRWSESLIRYADFEADYERRLERETSLLRRAAPDLVLADVPWLPLDAARRAGIPAVALCSLNWYDILRESPVADQVPAPVMARMRAVYAAAELFIRPAPSMAMSWLPNAIDVGPIASRYPDRRDALRARCGVPPDRPFALIQFGGFQGFDPLAMWPEQDQVHWLAQDLPGGQRRDATGISSLGLRVPDDVMSSCDLMLCKPGYGSYAEAAVNRIPVLYVKRGDWPEEAALIPWLAERMPTREITREDLLAGHLAEAIQALCTADRPPAVEPTGIAEVADLLEPFLVHRLRPAGHASRVAHSGSTGAALPTSVVEGS</sequence>
<organism evidence="2 3">
    <name type="scientific">Thiocapsa marina 5811</name>
    <dbReference type="NCBI Taxonomy" id="768671"/>
    <lineage>
        <taxon>Bacteria</taxon>
        <taxon>Pseudomonadati</taxon>
        <taxon>Pseudomonadota</taxon>
        <taxon>Gammaproteobacteria</taxon>
        <taxon>Chromatiales</taxon>
        <taxon>Chromatiaceae</taxon>
        <taxon>Thiocapsa</taxon>
    </lineage>
</organism>
<dbReference type="RefSeq" id="WP_007192103.1">
    <property type="nucleotide sequence ID" value="NZ_AFWV01000003.1"/>
</dbReference>
<dbReference type="InterPro" id="IPR053205">
    <property type="entry name" value="GHMP_kinase_L-arabinokinase"/>
</dbReference>
<keyword evidence="3" id="KW-1185">Reference proteome</keyword>
<dbReference type="EMBL" id="AFWV01000003">
    <property type="protein sequence ID" value="EGV19780.1"/>
    <property type="molecule type" value="Genomic_DNA"/>
</dbReference>
<dbReference type="Gene3D" id="3.40.50.2000">
    <property type="entry name" value="Glycogen Phosphorylase B"/>
    <property type="match status" value="2"/>
</dbReference>
<evidence type="ECO:0000256" key="1">
    <source>
        <dbReference type="SAM" id="MobiDB-lite"/>
    </source>
</evidence>
<dbReference type="PANTHER" id="PTHR38134:SF2">
    <property type="entry name" value="GALACTOKINASE"/>
    <property type="match status" value="1"/>
</dbReference>
<gene>
    <name evidence="2" type="ORF">ThimaDRAFT_1226</name>
</gene>
<name>F9U800_9GAMM</name>
<dbReference type="STRING" id="768671.ThimaDRAFT_1226"/>
<dbReference type="SUPFAM" id="SSF53756">
    <property type="entry name" value="UDP-Glycosyltransferase/glycogen phosphorylase"/>
    <property type="match status" value="1"/>
</dbReference>
<evidence type="ECO:0000313" key="2">
    <source>
        <dbReference type="EMBL" id="EGV19780.1"/>
    </source>
</evidence>
<evidence type="ECO:0008006" key="4">
    <source>
        <dbReference type="Google" id="ProtNLM"/>
    </source>
</evidence>
<dbReference type="PANTHER" id="PTHR38134">
    <property type="entry name" value="SLR1395 PROTEIN"/>
    <property type="match status" value="1"/>
</dbReference>
<proteinExistence type="predicted"/>
<dbReference type="Proteomes" id="UP000005459">
    <property type="component" value="Unassembled WGS sequence"/>
</dbReference>
<dbReference type="eggNOG" id="COG1819">
    <property type="taxonomic scope" value="Bacteria"/>
</dbReference>
<protein>
    <recommendedName>
        <fullName evidence="4">Glycosyltransferase 28 domain protein</fullName>
    </recommendedName>
</protein>
<dbReference type="AlphaFoldDB" id="F9U800"/>
<evidence type="ECO:0000313" key="3">
    <source>
        <dbReference type="Proteomes" id="UP000005459"/>
    </source>
</evidence>